<keyword evidence="4" id="KW-0997">Cell inner membrane</keyword>
<gene>
    <name evidence="11" type="ORF">HMPREF1090_01722</name>
</gene>
<dbReference type="PANTHER" id="PTHR35011">
    <property type="entry name" value="2,3-DIKETO-L-GULONATE TRAP TRANSPORTER SMALL PERMEASE PROTEIN YIAM"/>
    <property type="match status" value="1"/>
</dbReference>
<evidence type="ECO:0000256" key="3">
    <source>
        <dbReference type="ARBA" id="ARBA00022475"/>
    </source>
</evidence>
<keyword evidence="2" id="KW-0813">Transport</keyword>
<dbReference type="AlphaFoldDB" id="A0A0E2HQX9"/>
<dbReference type="InterPro" id="IPR055348">
    <property type="entry name" value="DctQ"/>
</dbReference>
<evidence type="ECO:0000256" key="2">
    <source>
        <dbReference type="ARBA" id="ARBA00022448"/>
    </source>
</evidence>
<evidence type="ECO:0000256" key="8">
    <source>
        <dbReference type="ARBA" id="ARBA00038436"/>
    </source>
</evidence>
<keyword evidence="7 9" id="KW-0472">Membrane</keyword>
<dbReference type="GeneID" id="57959805"/>
<feature type="transmembrane region" description="Helical" evidence="9">
    <location>
        <begin position="21"/>
        <end position="41"/>
    </location>
</feature>
<dbReference type="GO" id="GO:0015740">
    <property type="term" value="P:C4-dicarboxylate transport"/>
    <property type="evidence" value="ECO:0007669"/>
    <property type="project" value="TreeGrafter"/>
</dbReference>
<evidence type="ECO:0000313" key="11">
    <source>
        <dbReference type="EMBL" id="ENZ17422.1"/>
    </source>
</evidence>
<keyword evidence="6 9" id="KW-1133">Transmembrane helix</keyword>
<dbReference type="PATRIC" id="fig|999408.3.peg.1855"/>
<feature type="domain" description="Tripartite ATP-independent periplasmic transporters DctQ component" evidence="10">
    <location>
        <begin position="26"/>
        <end position="153"/>
    </location>
</feature>
<feature type="transmembrane region" description="Helical" evidence="9">
    <location>
        <begin position="130"/>
        <end position="151"/>
    </location>
</feature>
<dbReference type="EMBL" id="AGYR01000014">
    <property type="protein sequence ID" value="ENZ17422.1"/>
    <property type="molecule type" value="Genomic_DNA"/>
</dbReference>
<dbReference type="GO" id="GO:0022857">
    <property type="term" value="F:transmembrane transporter activity"/>
    <property type="evidence" value="ECO:0007669"/>
    <property type="project" value="TreeGrafter"/>
</dbReference>
<evidence type="ECO:0000256" key="7">
    <source>
        <dbReference type="ARBA" id="ARBA00023136"/>
    </source>
</evidence>
<evidence type="ECO:0000256" key="9">
    <source>
        <dbReference type="SAM" id="Phobius"/>
    </source>
</evidence>
<organism evidence="11 12">
    <name type="scientific">[Clostridium] clostridioforme 90A8</name>
    <dbReference type="NCBI Taxonomy" id="999408"/>
    <lineage>
        <taxon>Bacteria</taxon>
        <taxon>Bacillati</taxon>
        <taxon>Bacillota</taxon>
        <taxon>Clostridia</taxon>
        <taxon>Lachnospirales</taxon>
        <taxon>Lachnospiraceae</taxon>
        <taxon>Enterocloster</taxon>
    </lineage>
</organism>
<dbReference type="GO" id="GO:0005886">
    <property type="term" value="C:plasma membrane"/>
    <property type="evidence" value="ECO:0007669"/>
    <property type="project" value="UniProtKB-SubCell"/>
</dbReference>
<proteinExistence type="inferred from homology"/>
<dbReference type="HOGENOM" id="CLU_086356_9_3_9"/>
<protein>
    <recommendedName>
        <fullName evidence="10">Tripartite ATP-independent periplasmic transporters DctQ component domain-containing protein</fullName>
    </recommendedName>
</protein>
<evidence type="ECO:0000256" key="6">
    <source>
        <dbReference type="ARBA" id="ARBA00022989"/>
    </source>
</evidence>
<evidence type="ECO:0000256" key="1">
    <source>
        <dbReference type="ARBA" id="ARBA00004429"/>
    </source>
</evidence>
<sequence length="163" mass="18714">MKGIKSVFIKMQRINTVIISLALLAMVGVVFLQTFCRFVIFRSLSWSEELSRYLFVTLIVLGVNLAITNHLFVRIEIIDNYLKGTAAVMMNLIRKFIMIYVNIVFVYSSFKLILIGAYQTSPAMRIPMSLLYGIVFIGFAMNVFASLIDLYETYVRVPEEEVK</sequence>
<evidence type="ECO:0000259" key="10">
    <source>
        <dbReference type="Pfam" id="PF04290"/>
    </source>
</evidence>
<feature type="transmembrane region" description="Helical" evidence="9">
    <location>
        <begin position="96"/>
        <end position="118"/>
    </location>
</feature>
<comment type="caution">
    <text evidence="11">The sequence shown here is derived from an EMBL/GenBank/DDBJ whole genome shotgun (WGS) entry which is preliminary data.</text>
</comment>
<comment type="subcellular location">
    <subcellularLocation>
        <location evidence="1">Cell inner membrane</location>
        <topology evidence="1">Multi-pass membrane protein</topology>
    </subcellularLocation>
</comment>
<reference evidence="11 12" key="1">
    <citation type="submission" date="2013-01" db="EMBL/GenBank/DDBJ databases">
        <title>The Genome Sequence of Clostridium clostridioforme 90A8.</title>
        <authorList>
            <consortium name="The Broad Institute Genome Sequencing Platform"/>
            <person name="Earl A."/>
            <person name="Ward D."/>
            <person name="Feldgarden M."/>
            <person name="Gevers D."/>
            <person name="Courvalin P."/>
            <person name="Lambert T."/>
            <person name="Walker B."/>
            <person name="Young S.K."/>
            <person name="Zeng Q."/>
            <person name="Gargeya S."/>
            <person name="Fitzgerald M."/>
            <person name="Haas B."/>
            <person name="Abouelleil A."/>
            <person name="Alvarado L."/>
            <person name="Arachchi H.M."/>
            <person name="Berlin A.M."/>
            <person name="Chapman S.B."/>
            <person name="Dewar J."/>
            <person name="Goldberg J."/>
            <person name="Griggs A."/>
            <person name="Gujja S."/>
            <person name="Hansen M."/>
            <person name="Howarth C."/>
            <person name="Imamovic A."/>
            <person name="Larimer J."/>
            <person name="McCowan C."/>
            <person name="Murphy C."/>
            <person name="Neiman D."/>
            <person name="Pearson M."/>
            <person name="Priest M."/>
            <person name="Roberts A."/>
            <person name="Saif S."/>
            <person name="Shea T."/>
            <person name="Sisk P."/>
            <person name="Sykes S."/>
            <person name="Wortman J."/>
            <person name="Nusbaum C."/>
            <person name="Birren B."/>
        </authorList>
    </citation>
    <scope>NUCLEOTIDE SEQUENCE [LARGE SCALE GENOMIC DNA]</scope>
    <source>
        <strain evidence="11 12">90A8</strain>
    </source>
</reference>
<keyword evidence="3" id="KW-1003">Cell membrane</keyword>
<dbReference type="Pfam" id="PF04290">
    <property type="entry name" value="DctQ"/>
    <property type="match status" value="1"/>
</dbReference>
<evidence type="ECO:0000256" key="4">
    <source>
        <dbReference type="ARBA" id="ARBA00022519"/>
    </source>
</evidence>
<feature type="transmembrane region" description="Helical" evidence="9">
    <location>
        <begin position="53"/>
        <end position="75"/>
    </location>
</feature>
<dbReference type="RefSeq" id="WP_002583646.1">
    <property type="nucleotide sequence ID" value="NZ_KB851018.1"/>
</dbReference>
<comment type="similarity">
    <text evidence="8">Belongs to the TRAP transporter small permease family.</text>
</comment>
<accession>A0A0E2HQX9</accession>
<name>A0A0E2HQX9_9FIRM</name>
<dbReference type="InterPro" id="IPR007387">
    <property type="entry name" value="TRAP_DctQ"/>
</dbReference>
<keyword evidence="5 9" id="KW-0812">Transmembrane</keyword>
<dbReference type="Proteomes" id="UP000013085">
    <property type="component" value="Unassembled WGS sequence"/>
</dbReference>
<dbReference type="PANTHER" id="PTHR35011:SF2">
    <property type="entry name" value="2,3-DIKETO-L-GULONATE TRAP TRANSPORTER SMALL PERMEASE PROTEIN YIAM"/>
    <property type="match status" value="1"/>
</dbReference>
<evidence type="ECO:0000313" key="12">
    <source>
        <dbReference type="Proteomes" id="UP000013085"/>
    </source>
</evidence>
<evidence type="ECO:0000256" key="5">
    <source>
        <dbReference type="ARBA" id="ARBA00022692"/>
    </source>
</evidence>